<protein>
    <recommendedName>
        <fullName evidence="4">NADH-ubiquinone oxidoreductase 17.8 kDa subunit</fullName>
    </recommendedName>
</protein>
<feature type="compositionally biased region" description="Basic and acidic residues" evidence="1">
    <location>
        <begin position="30"/>
        <end position="47"/>
    </location>
</feature>
<accession>A0ABR3WHI1</accession>
<dbReference type="EMBL" id="JAWRVE010000083">
    <property type="protein sequence ID" value="KAL1861748.1"/>
    <property type="molecule type" value="Genomic_DNA"/>
</dbReference>
<dbReference type="PANTHER" id="PTHR42100:SF1">
    <property type="entry name" value="OXIDOREDUCTASE 178 KDA SUBUNIT, PUTATIVE (AFU_ORTHOLOGUE AFUA_8G04320)-RELATED"/>
    <property type="match status" value="1"/>
</dbReference>
<reference evidence="2 3" key="1">
    <citation type="journal article" date="2024" name="IMA Fungus">
        <title>IMA Genome - F19 : A genome assembly and annotation guide to empower mycologists, including annotated draft genome sequences of Ceratocystis pirilliformis, Diaporthe australafricana, Fusarium ophioides, Paecilomyces lecythidis, and Sporothrix stenoceras.</title>
        <authorList>
            <person name="Aylward J."/>
            <person name="Wilson A.M."/>
            <person name="Visagie C.M."/>
            <person name="Spraker J."/>
            <person name="Barnes I."/>
            <person name="Buitendag C."/>
            <person name="Ceriani C."/>
            <person name="Del Mar Angel L."/>
            <person name="du Plessis D."/>
            <person name="Fuchs T."/>
            <person name="Gasser K."/>
            <person name="Kramer D."/>
            <person name="Li W."/>
            <person name="Munsamy K."/>
            <person name="Piso A."/>
            <person name="Price J.L."/>
            <person name="Sonnekus B."/>
            <person name="Thomas C."/>
            <person name="van der Nest A."/>
            <person name="van Dijk A."/>
            <person name="van Heerden A."/>
            <person name="van Vuuren N."/>
            <person name="Yilmaz N."/>
            <person name="Duong T.A."/>
            <person name="van der Merwe N.A."/>
            <person name="Wingfield M.J."/>
            <person name="Wingfield B.D."/>
        </authorList>
    </citation>
    <scope>NUCLEOTIDE SEQUENCE [LARGE SCALE GENOMIC DNA]</scope>
    <source>
        <strain evidence="2 3">CMW 18300</strain>
    </source>
</reference>
<comment type="caution">
    <text evidence="2">The sequence shown here is derived from an EMBL/GenBank/DDBJ whole genome shotgun (WGS) entry which is preliminary data.</text>
</comment>
<evidence type="ECO:0000313" key="3">
    <source>
        <dbReference type="Proteomes" id="UP001583177"/>
    </source>
</evidence>
<organism evidence="2 3">
    <name type="scientific">Diaporthe australafricana</name>
    <dbReference type="NCBI Taxonomy" id="127596"/>
    <lineage>
        <taxon>Eukaryota</taxon>
        <taxon>Fungi</taxon>
        <taxon>Dikarya</taxon>
        <taxon>Ascomycota</taxon>
        <taxon>Pezizomycotina</taxon>
        <taxon>Sordariomycetes</taxon>
        <taxon>Sordariomycetidae</taxon>
        <taxon>Diaporthales</taxon>
        <taxon>Diaporthaceae</taxon>
        <taxon>Diaporthe</taxon>
    </lineage>
</organism>
<keyword evidence="3" id="KW-1185">Reference proteome</keyword>
<sequence length="179" mass="20137">MLAVRQRAACVARRARPATITPRQASRAYASDHGHSDHHDHHDDHHAPQVAESPGLALYFALGAVGASMFTYSISRDEDSSLGKWIDSFRVDYAKTWEQRNTLRSDLKDQAARDKHLFLTVQKEPGYELRTPELIDSGSPSNVPAGHYVNLDKVIEHYQKQHLDEEARKAKKLGLAKSE</sequence>
<dbReference type="Proteomes" id="UP001583177">
    <property type="component" value="Unassembled WGS sequence"/>
</dbReference>
<proteinExistence type="predicted"/>
<evidence type="ECO:0000256" key="1">
    <source>
        <dbReference type="SAM" id="MobiDB-lite"/>
    </source>
</evidence>
<dbReference type="InterPro" id="IPR034444">
    <property type="entry name" value="Nuo17.8"/>
</dbReference>
<dbReference type="PANTHER" id="PTHR42100">
    <property type="entry name" value="OXIDOREDUCTASE 178 KDA SUBUNIT, PUTATIVE (AFU_ORTHOLOGUE AFUA_8G04320)-RELATED"/>
    <property type="match status" value="1"/>
</dbReference>
<evidence type="ECO:0000313" key="2">
    <source>
        <dbReference type="EMBL" id="KAL1861748.1"/>
    </source>
</evidence>
<name>A0ABR3WHI1_9PEZI</name>
<evidence type="ECO:0008006" key="4">
    <source>
        <dbReference type="Google" id="ProtNLM"/>
    </source>
</evidence>
<gene>
    <name evidence="2" type="ORF">Daus18300_008717</name>
</gene>
<feature type="region of interest" description="Disordered" evidence="1">
    <location>
        <begin position="13"/>
        <end position="49"/>
    </location>
</feature>
<feature type="compositionally biased region" description="Low complexity" evidence="1">
    <location>
        <begin position="13"/>
        <end position="25"/>
    </location>
</feature>